<gene>
    <name evidence="1" type="ORF">GCM10009640_08060</name>
</gene>
<dbReference type="EMBL" id="BAAAKK010000001">
    <property type="protein sequence ID" value="GAA1419751.1"/>
    <property type="molecule type" value="Genomic_DNA"/>
</dbReference>
<comment type="caution">
    <text evidence="1">The sequence shown here is derived from an EMBL/GenBank/DDBJ whole genome shotgun (WGS) entry which is preliminary data.</text>
</comment>
<organism evidence="1 2">
    <name type="scientific">Agrococcus citreus</name>
    <dbReference type="NCBI Taxonomy" id="84643"/>
    <lineage>
        <taxon>Bacteria</taxon>
        <taxon>Bacillati</taxon>
        <taxon>Actinomycetota</taxon>
        <taxon>Actinomycetes</taxon>
        <taxon>Micrococcales</taxon>
        <taxon>Microbacteriaceae</taxon>
        <taxon>Agrococcus</taxon>
    </lineage>
</organism>
<name>A0ABP4JGX3_9MICO</name>
<evidence type="ECO:0000313" key="1">
    <source>
        <dbReference type="EMBL" id="GAA1419751.1"/>
    </source>
</evidence>
<proteinExistence type="predicted"/>
<dbReference type="InterPro" id="IPR014729">
    <property type="entry name" value="Rossmann-like_a/b/a_fold"/>
</dbReference>
<reference evidence="2" key="1">
    <citation type="journal article" date="2019" name="Int. J. Syst. Evol. Microbiol.">
        <title>The Global Catalogue of Microorganisms (GCM) 10K type strain sequencing project: providing services to taxonomists for standard genome sequencing and annotation.</title>
        <authorList>
            <consortium name="The Broad Institute Genomics Platform"/>
            <consortium name="The Broad Institute Genome Sequencing Center for Infectious Disease"/>
            <person name="Wu L."/>
            <person name="Ma J."/>
        </authorList>
    </citation>
    <scope>NUCLEOTIDE SEQUENCE [LARGE SCALE GENOMIC DNA]</scope>
    <source>
        <strain evidence="2">JCM 12398</strain>
    </source>
</reference>
<keyword evidence="2" id="KW-1185">Reference proteome</keyword>
<dbReference type="Proteomes" id="UP001501266">
    <property type="component" value="Unassembled WGS sequence"/>
</dbReference>
<sequence length="103" mass="11295">MQIADDGHYMDGWVWAAELAQATQAPLRLVGVLPHMPDTQDRRLVESWMSARHSASARLTAALLAVRRRYPAVRVTGQLCTEGAALVAASRHPRTDIVVLPTP</sequence>
<accession>A0ABP4JGX3</accession>
<protein>
    <submittedName>
        <fullName evidence="1">Uncharacterized protein</fullName>
    </submittedName>
</protein>
<dbReference type="RefSeq" id="WP_343917562.1">
    <property type="nucleotide sequence ID" value="NZ_BAAAKK010000001.1"/>
</dbReference>
<dbReference type="Gene3D" id="3.40.50.620">
    <property type="entry name" value="HUPs"/>
    <property type="match status" value="1"/>
</dbReference>
<evidence type="ECO:0000313" key="2">
    <source>
        <dbReference type="Proteomes" id="UP001501266"/>
    </source>
</evidence>